<evidence type="ECO:0000313" key="4">
    <source>
        <dbReference type="Proteomes" id="UP000325313"/>
    </source>
</evidence>
<protein>
    <submittedName>
        <fullName evidence="1">Uncharacterized protein</fullName>
    </submittedName>
</protein>
<comment type="caution">
    <text evidence="1">The sequence shown here is derived from an EMBL/GenBank/DDBJ whole genome shotgun (WGS) entry which is preliminary data.</text>
</comment>
<sequence length="80" mass="9233">MSIRRILGSMRYIPNPSVANFPQHQRARFVLCSPVYPNQRHLQLCILIPSGSSTLKDGYRTRPKQAHKLLEPSCWTKVSR</sequence>
<dbReference type="Proteomes" id="UP000324748">
    <property type="component" value="Unassembled WGS sequence"/>
</dbReference>
<dbReference type="EMBL" id="VDEP01000035">
    <property type="protein sequence ID" value="KAA1136223.1"/>
    <property type="molecule type" value="Genomic_DNA"/>
</dbReference>
<organism evidence="1 3">
    <name type="scientific">Puccinia graminis f. sp. tritici</name>
    <dbReference type="NCBI Taxonomy" id="56615"/>
    <lineage>
        <taxon>Eukaryota</taxon>
        <taxon>Fungi</taxon>
        <taxon>Dikarya</taxon>
        <taxon>Basidiomycota</taxon>
        <taxon>Pucciniomycotina</taxon>
        <taxon>Pucciniomycetes</taxon>
        <taxon>Pucciniales</taxon>
        <taxon>Pucciniaceae</taxon>
        <taxon>Puccinia</taxon>
    </lineage>
</organism>
<gene>
    <name evidence="1" type="ORF">PGT21_029349</name>
    <name evidence="2" type="ORF">PGTUg99_005982</name>
</gene>
<evidence type="ECO:0000313" key="1">
    <source>
        <dbReference type="EMBL" id="KAA1101757.1"/>
    </source>
</evidence>
<dbReference type="Proteomes" id="UP000325313">
    <property type="component" value="Unassembled WGS sequence"/>
</dbReference>
<evidence type="ECO:0000313" key="3">
    <source>
        <dbReference type="Proteomes" id="UP000324748"/>
    </source>
</evidence>
<reference evidence="3 4" key="1">
    <citation type="submission" date="2019-05" db="EMBL/GenBank/DDBJ databases">
        <title>Emergence of the Ug99 lineage of the wheat stem rust pathogen through somatic hybridization.</title>
        <authorList>
            <person name="Li F."/>
            <person name="Upadhyaya N.M."/>
            <person name="Sperschneider J."/>
            <person name="Matny O."/>
            <person name="Nguyen-Phuc H."/>
            <person name="Mago R."/>
            <person name="Raley C."/>
            <person name="Miller M.E."/>
            <person name="Silverstein K.A.T."/>
            <person name="Henningsen E."/>
            <person name="Hirsch C.D."/>
            <person name="Visser B."/>
            <person name="Pretorius Z.A."/>
            <person name="Steffenson B.J."/>
            <person name="Schwessinger B."/>
            <person name="Dodds P.N."/>
            <person name="Figueroa M."/>
        </authorList>
    </citation>
    <scope>NUCLEOTIDE SEQUENCE [LARGE SCALE GENOMIC DNA]</scope>
    <source>
        <strain evidence="1">21-0</strain>
        <strain evidence="2 4">Ug99</strain>
    </source>
</reference>
<evidence type="ECO:0000313" key="2">
    <source>
        <dbReference type="EMBL" id="KAA1136223.1"/>
    </source>
</evidence>
<dbReference type="EMBL" id="VSWC01000053">
    <property type="protein sequence ID" value="KAA1101757.1"/>
    <property type="molecule type" value="Genomic_DNA"/>
</dbReference>
<dbReference type="AlphaFoldDB" id="A0A5B0PJD2"/>
<accession>A0A5B0PJD2</accession>
<keyword evidence="3" id="KW-1185">Reference proteome</keyword>
<proteinExistence type="predicted"/>
<name>A0A5B0PJD2_PUCGR</name>